<dbReference type="SUPFAM" id="SSF56349">
    <property type="entry name" value="DNA breaking-rejoining enzymes"/>
    <property type="match status" value="1"/>
</dbReference>
<dbReference type="InterPro" id="IPR011010">
    <property type="entry name" value="DNA_brk_join_enz"/>
</dbReference>
<dbReference type="PROSITE" id="PS51898">
    <property type="entry name" value="TYR_RECOMBINASE"/>
    <property type="match status" value="1"/>
</dbReference>
<protein>
    <submittedName>
        <fullName evidence="3">Phage integrase family protein</fullName>
    </submittedName>
</protein>
<sequence>MTYEIGMEMMEDFVYYLQATAKLMSTTVAGHLCHIKTLLKMASYSGYDIDYTYSDVNVKMDEHDVVTLDRDEITRIYVYSNLTKSEIVVRDLFVIACQTALRYSDFSRLTEDNFIDNVIQIKTQKTGTLVIIPQSKYVREILRKYNYQLPKCPCIQYFNKVIKSVCRKVGITQSVPYERTIGLERVSLMVEKWKRIGSHSGRRSAATNMFLAGIPALRIMKITGHKTEEAFMRYIGLSKEENAAVLAGNMFFH</sequence>
<dbReference type="Gene3D" id="1.10.443.10">
    <property type="entry name" value="Intergrase catalytic core"/>
    <property type="match status" value="1"/>
</dbReference>
<accession>A0A8G2FAT9</accession>
<dbReference type="GO" id="GO:0003677">
    <property type="term" value="F:DNA binding"/>
    <property type="evidence" value="ECO:0007669"/>
    <property type="project" value="InterPro"/>
</dbReference>
<keyword evidence="4" id="KW-1185">Reference proteome</keyword>
<evidence type="ECO:0000259" key="2">
    <source>
        <dbReference type="PROSITE" id="PS51898"/>
    </source>
</evidence>
<dbReference type="InterPro" id="IPR013762">
    <property type="entry name" value="Integrase-like_cat_sf"/>
</dbReference>
<evidence type="ECO:0000313" key="3">
    <source>
        <dbReference type="EMBL" id="SEF86541.1"/>
    </source>
</evidence>
<dbReference type="AlphaFoldDB" id="A0A8G2FAT9"/>
<dbReference type="GO" id="GO:0006310">
    <property type="term" value="P:DNA recombination"/>
    <property type="evidence" value="ECO:0007669"/>
    <property type="project" value="UniProtKB-KW"/>
</dbReference>
<dbReference type="GO" id="GO:0015074">
    <property type="term" value="P:DNA integration"/>
    <property type="evidence" value="ECO:0007669"/>
    <property type="project" value="InterPro"/>
</dbReference>
<proteinExistence type="predicted"/>
<name>A0A8G2FAT9_9BACT</name>
<gene>
    <name evidence="3" type="ORF">SAMN05444001_108123</name>
</gene>
<keyword evidence="1" id="KW-0233">DNA recombination</keyword>
<dbReference type="InterPro" id="IPR002104">
    <property type="entry name" value="Integrase_catalytic"/>
</dbReference>
<dbReference type="EMBL" id="FNVS01000008">
    <property type="protein sequence ID" value="SEF86541.1"/>
    <property type="molecule type" value="Genomic_DNA"/>
</dbReference>
<comment type="caution">
    <text evidence="3">The sequence shown here is derived from an EMBL/GenBank/DDBJ whole genome shotgun (WGS) entry which is preliminary data.</text>
</comment>
<dbReference type="CDD" id="cd01185">
    <property type="entry name" value="INTN1_C_like"/>
    <property type="match status" value="1"/>
</dbReference>
<reference evidence="3 4" key="1">
    <citation type="submission" date="2016-10" db="EMBL/GenBank/DDBJ databases">
        <authorList>
            <person name="Varghese N."/>
            <person name="Submissions S."/>
        </authorList>
    </citation>
    <scope>NUCLEOTIDE SEQUENCE [LARGE SCALE GENOMIC DNA]</scope>
    <source>
        <strain evidence="3 4">DSM 29073</strain>
    </source>
</reference>
<dbReference type="Pfam" id="PF00589">
    <property type="entry name" value="Phage_integrase"/>
    <property type="match status" value="1"/>
</dbReference>
<evidence type="ECO:0000313" key="4">
    <source>
        <dbReference type="Proteomes" id="UP000236725"/>
    </source>
</evidence>
<feature type="domain" description="Tyr recombinase" evidence="2">
    <location>
        <begin position="63"/>
        <end position="247"/>
    </location>
</feature>
<organism evidence="3 4">
    <name type="scientific">Parabacteroides chinchillae</name>
    <dbReference type="NCBI Taxonomy" id="871327"/>
    <lineage>
        <taxon>Bacteria</taxon>
        <taxon>Pseudomonadati</taxon>
        <taxon>Bacteroidota</taxon>
        <taxon>Bacteroidia</taxon>
        <taxon>Bacteroidales</taxon>
        <taxon>Tannerellaceae</taxon>
        <taxon>Parabacteroides</taxon>
    </lineage>
</organism>
<evidence type="ECO:0000256" key="1">
    <source>
        <dbReference type="ARBA" id="ARBA00023172"/>
    </source>
</evidence>
<dbReference type="Proteomes" id="UP000236725">
    <property type="component" value="Unassembled WGS sequence"/>
</dbReference>